<sequence length="254" mass="29658">MKNFVKAMDRNASGFAYLKQKFSSISEAKIKEGIFVGPQIRELQQDGYFQNSLNEVEAAAWNSFRNVCKNFLGSVKVENYRDIVNDLLLSYKALGCNMSLKIHFLHSYLDFFLDNLGAVSDEHGERFHQDISSMEKRYQVTSQNLMHIRRRSSHYKVHLLCEYNPLLLRNLCLLISPLAKLCRLPTTERELPKAAGVKQWQVFARTWYIYDAKWQNPFHSAKEIATVLSVENKKRYIRTGKFRLKLFTILHIVV</sequence>
<name>A0ABY6KN24_9ARAC</name>
<keyword evidence="2" id="KW-1185">Reference proteome</keyword>
<accession>A0ABY6KN24</accession>
<reference evidence="1 2" key="1">
    <citation type="submission" date="2022-01" db="EMBL/GenBank/DDBJ databases">
        <title>A chromosomal length assembly of Cordylochernes scorpioides.</title>
        <authorList>
            <person name="Zeh D."/>
            <person name="Zeh J."/>
        </authorList>
    </citation>
    <scope>NUCLEOTIDE SEQUENCE [LARGE SCALE GENOMIC DNA]</scope>
    <source>
        <strain evidence="1">IN4F17</strain>
        <tissue evidence="1">Whole Body</tissue>
    </source>
</reference>
<evidence type="ECO:0000313" key="2">
    <source>
        <dbReference type="Proteomes" id="UP001235939"/>
    </source>
</evidence>
<dbReference type="InterPro" id="IPR036899">
    <property type="entry name" value="Ribosomal_uL13_sf"/>
</dbReference>
<dbReference type="Proteomes" id="UP001235939">
    <property type="component" value="Chromosome 07"/>
</dbReference>
<proteinExistence type="predicted"/>
<dbReference type="Gene3D" id="3.90.1180.10">
    <property type="entry name" value="Ribosomal protein L13"/>
    <property type="match status" value="1"/>
</dbReference>
<protein>
    <submittedName>
        <fullName evidence="1">Uncharacterized protein</fullName>
    </submittedName>
</protein>
<dbReference type="PANTHER" id="PTHR46114">
    <property type="entry name" value="APPLE DOMAIN-CONTAINING PROTEIN"/>
    <property type="match status" value="1"/>
</dbReference>
<gene>
    <name evidence="1" type="ORF">LAZ67_7002262</name>
</gene>
<dbReference type="EMBL" id="CP092869">
    <property type="protein sequence ID" value="UYV70241.1"/>
    <property type="molecule type" value="Genomic_DNA"/>
</dbReference>
<organism evidence="1 2">
    <name type="scientific">Cordylochernes scorpioides</name>
    <dbReference type="NCBI Taxonomy" id="51811"/>
    <lineage>
        <taxon>Eukaryota</taxon>
        <taxon>Metazoa</taxon>
        <taxon>Ecdysozoa</taxon>
        <taxon>Arthropoda</taxon>
        <taxon>Chelicerata</taxon>
        <taxon>Arachnida</taxon>
        <taxon>Pseudoscorpiones</taxon>
        <taxon>Cheliferoidea</taxon>
        <taxon>Chernetidae</taxon>
        <taxon>Cordylochernes</taxon>
    </lineage>
</organism>
<evidence type="ECO:0000313" key="1">
    <source>
        <dbReference type="EMBL" id="UYV70241.1"/>
    </source>
</evidence>
<dbReference type="PANTHER" id="PTHR46114:SF2">
    <property type="entry name" value="CULLIN N-TERMINAL DOMAIN-CONTAINING PROTEIN"/>
    <property type="match status" value="1"/>
</dbReference>